<comment type="caution">
    <text evidence="4">The sequence shown here is derived from an EMBL/GenBank/DDBJ whole genome shotgun (WGS) entry which is preliminary data.</text>
</comment>
<protein>
    <submittedName>
        <fullName evidence="4">Pyrroline-5-carboxylate reductase</fullName>
    </submittedName>
</protein>
<dbReference type="InterPro" id="IPR029058">
    <property type="entry name" value="AB_hydrolase_fold"/>
</dbReference>
<name>A0A2A2AZD6_9BURK</name>
<feature type="chain" id="PRO_5012335684" evidence="3">
    <location>
        <begin position="26"/>
        <end position="324"/>
    </location>
</feature>
<feature type="region of interest" description="Disordered" evidence="2">
    <location>
        <begin position="21"/>
        <end position="46"/>
    </location>
</feature>
<evidence type="ECO:0000313" key="4">
    <source>
        <dbReference type="EMBL" id="PAT43032.1"/>
    </source>
</evidence>
<proteinExistence type="predicted"/>
<evidence type="ECO:0000256" key="3">
    <source>
        <dbReference type="SAM" id="SignalP"/>
    </source>
</evidence>
<dbReference type="Gene3D" id="3.40.50.1820">
    <property type="entry name" value="alpha/beta hydrolase"/>
    <property type="match status" value="1"/>
</dbReference>
<dbReference type="PANTHER" id="PTHR43037">
    <property type="entry name" value="UNNAMED PRODUCT-RELATED"/>
    <property type="match status" value="1"/>
</dbReference>
<dbReference type="Proteomes" id="UP000218439">
    <property type="component" value="Unassembled WGS sequence"/>
</dbReference>
<dbReference type="PROSITE" id="PS51257">
    <property type="entry name" value="PROKAR_LIPOPROTEIN"/>
    <property type="match status" value="1"/>
</dbReference>
<evidence type="ECO:0000256" key="2">
    <source>
        <dbReference type="SAM" id="MobiDB-lite"/>
    </source>
</evidence>
<gene>
    <name evidence="4" type="ORF">CK621_05720</name>
</gene>
<accession>A0A2A2AZD6</accession>
<dbReference type="InterPro" id="IPR050955">
    <property type="entry name" value="Plant_Biomass_Hydrol_Est"/>
</dbReference>
<organism evidence="4 5">
    <name type="scientific">Vandammella animalimorsus</name>
    <dbReference type="NCBI Taxonomy" id="2029117"/>
    <lineage>
        <taxon>Bacteria</taxon>
        <taxon>Pseudomonadati</taxon>
        <taxon>Pseudomonadota</taxon>
        <taxon>Betaproteobacteria</taxon>
        <taxon>Burkholderiales</taxon>
        <taxon>Comamonadaceae</taxon>
        <taxon>Vandammella</taxon>
    </lineage>
</organism>
<evidence type="ECO:0000256" key="1">
    <source>
        <dbReference type="ARBA" id="ARBA00022729"/>
    </source>
</evidence>
<dbReference type="PANTHER" id="PTHR43037:SF1">
    <property type="entry name" value="BLL1128 PROTEIN"/>
    <property type="match status" value="1"/>
</dbReference>
<sequence length="324" mass="35249">MKKLIAASACAVALAACQSAGSPQATPQTTGNPAWDSTYGGADKSHDAQLLQQREQLASRFQVLTFKDPENGVEMAYNLFVPKGYDPKDSSKRYPLVMFIADASTAGKGAKAPLMQGWGGIIWASDAVQGKEPVFVLVPSFKQTAVNDQHQTTPEVATALRLFKATVQSHRIDPQRLYTTGQSMGGMISFYLNSIEPDLFAASMFVGSQWDVNALQPLTRARFIYTVSAADPKASVGMNEVGQMLQSAGVRYAETEFSARLPQSEQDAQVAALLAQGQRINFIRFSPGTVTPEGYVGKGGEHMYSFDYAYRLAPARDWLLAQRK</sequence>
<dbReference type="RefSeq" id="WP_095551656.1">
    <property type="nucleotide sequence ID" value="NZ_NSJE01000007.1"/>
</dbReference>
<reference evidence="4 5" key="1">
    <citation type="submission" date="2017-08" db="EMBL/GenBank/DDBJ databases">
        <title>WGS of Clinical strains of the CDC Group NO-1 linked to zoonotic infections in humans.</title>
        <authorList>
            <person name="Bernier A.-M."/>
            <person name="Bernard K."/>
        </authorList>
    </citation>
    <scope>NUCLEOTIDE SEQUENCE [LARGE SCALE GENOMIC DNA]</scope>
    <source>
        <strain evidence="4 5">NML120219</strain>
    </source>
</reference>
<feature type="compositionally biased region" description="Polar residues" evidence="2">
    <location>
        <begin position="21"/>
        <end position="32"/>
    </location>
</feature>
<dbReference type="AlphaFoldDB" id="A0A2A2AZD6"/>
<dbReference type="SUPFAM" id="SSF53474">
    <property type="entry name" value="alpha/beta-Hydrolases"/>
    <property type="match status" value="1"/>
</dbReference>
<evidence type="ECO:0000313" key="5">
    <source>
        <dbReference type="Proteomes" id="UP000218439"/>
    </source>
</evidence>
<keyword evidence="1 3" id="KW-0732">Signal</keyword>
<dbReference type="EMBL" id="NSJE01000007">
    <property type="protein sequence ID" value="PAT43032.1"/>
    <property type="molecule type" value="Genomic_DNA"/>
</dbReference>
<feature type="signal peptide" evidence="3">
    <location>
        <begin position="1"/>
        <end position="25"/>
    </location>
</feature>